<dbReference type="EMBL" id="HG739110">
    <property type="protein sequence ID" value="CDP07326.1"/>
    <property type="molecule type" value="Genomic_DNA"/>
</dbReference>
<sequence length="74" mass="8380">MAPCVSKSPRFGYVNYRDLDLGLNREDTSSYAEASSWGIKYFGNNFRRLARVKNVADPSNFFRNEQSIPPLSSA</sequence>
<dbReference type="Proteomes" id="UP000295252">
    <property type="component" value="Chromosome II"/>
</dbReference>
<reference evidence="5" key="1">
    <citation type="journal article" date="2014" name="Science">
        <title>The coffee genome provides insight into the convergent evolution of caffeine biosynthesis.</title>
        <authorList>
            <person name="Denoeud F."/>
            <person name="Carretero-Paulet L."/>
            <person name="Dereeper A."/>
            <person name="Droc G."/>
            <person name="Guyot R."/>
            <person name="Pietrella M."/>
            <person name="Zheng C."/>
            <person name="Alberti A."/>
            <person name="Anthony F."/>
            <person name="Aprea G."/>
            <person name="Aury J.M."/>
            <person name="Bento P."/>
            <person name="Bernard M."/>
            <person name="Bocs S."/>
            <person name="Campa C."/>
            <person name="Cenci A."/>
            <person name="Combes M.C."/>
            <person name="Crouzillat D."/>
            <person name="Da Silva C."/>
            <person name="Daddiego L."/>
            <person name="De Bellis F."/>
            <person name="Dussert S."/>
            <person name="Garsmeur O."/>
            <person name="Gayraud T."/>
            <person name="Guignon V."/>
            <person name="Jahn K."/>
            <person name="Jamilloux V."/>
            <person name="Joet T."/>
            <person name="Labadie K."/>
            <person name="Lan T."/>
            <person name="Leclercq J."/>
            <person name="Lepelley M."/>
            <person name="Leroy T."/>
            <person name="Li L.T."/>
            <person name="Librado P."/>
            <person name="Lopez L."/>
            <person name="Munoz A."/>
            <person name="Noel B."/>
            <person name="Pallavicini A."/>
            <person name="Perrotta G."/>
            <person name="Poncet V."/>
            <person name="Pot D."/>
            <person name="Priyono X."/>
            <person name="Rigoreau M."/>
            <person name="Rouard M."/>
            <person name="Rozas J."/>
            <person name="Tranchant-Dubreuil C."/>
            <person name="VanBuren R."/>
            <person name="Zhang Q."/>
            <person name="Andrade A.C."/>
            <person name="Argout X."/>
            <person name="Bertrand B."/>
            <person name="de Kochko A."/>
            <person name="Graziosi G."/>
            <person name="Henry R.J."/>
            <person name="Jayarama X."/>
            <person name="Ming R."/>
            <person name="Nagai C."/>
            <person name="Rounsley S."/>
            <person name="Sankoff D."/>
            <person name="Giuliano G."/>
            <person name="Albert V.A."/>
            <person name="Wincker P."/>
            <person name="Lashermes P."/>
        </authorList>
    </citation>
    <scope>NUCLEOTIDE SEQUENCE [LARGE SCALE GENOMIC DNA]</scope>
    <source>
        <strain evidence="5">cv. DH200-94</strain>
    </source>
</reference>
<dbReference type="InParanoid" id="A0A068UFT5"/>
<dbReference type="OMA" id="WNNENEG"/>
<dbReference type="InterPro" id="IPR012951">
    <property type="entry name" value="BBE"/>
</dbReference>
<evidence type="ECO:0000313" key="5">
    <source>
        <dbReference type="Proteomes" id="UP000295252"/>
    </source>
</evidence>
<dbReference type="STRING" id="49390.A0A068UFT5"/>
<organism evidence="4 5">
    <name type="scientific">Coffea canephora</name>
    <name type="common">Robusta coffee</name>
    <dbReference type="NCBI Taxonomy" id="49390"/>
    <lineage>
        <taxon>Eukaryota</taxon>
        <taxon>Viridiplantae</taxon>
        <taxon>Streptophyta</taxon>
        <taxon>Embryophyta</taxon>
        <taxon>Tracheophyta</taxon>
        <taxon>Spermatophyta</taxon>
        <taxon>Magnoliopsida</taxon>
        <taxon>eudicotyledons</taxon>
        <taxon>Gunneridae</taxon>
        <taxon>Pentapetalae</taxon>
        <taxon>asterids</taxon>
        <taxon>lamiids</taxon>
        <taxon>Gentianales</taxon>
        <taxon>Rubiaceae</taxon>
        <taxon>Ixoroideae</taxon>
        <taxon>Gardenieae complex</taxon>
        <taxon>Bertiereae - Coffeeae clade</taxon>
        <taxon>Coffeeae</taxon>
        <taxon>Coffea</taxon>
    </lineage>
</organism>
<feature type="domain" description="Berberine/berberine-like" evidence="3">
    <location>
        <begin position="13"/>
        <end position="69"/>
    </location>
</feature>
<evidence type="ECO:0000256" key="2">
    <source>
        <dbReference type="ARBA" id="ARBA00022827"/>
    </source>
</evidence>
<dbReference type="GO" id="GO:0050660">
    <property type="term" value="F:flavin adenine dinucleotide binding"/>
    <property type="evidence" value="ECO:0007669"/>
    <property type="project" value="InterPro"/>
</dbReference>
<dbReference type="Pfam" id="PF08031">
    <property type="entry name" value="BBE"/>
    <property type="match status" value="1"/>
</dbReference>
<dbReference type="AlphaFoldDB" id="A0A068UFT5"/>
<evidence type="ECO:0000313" key="4">
    <source>
        <dbReference type="EMBL" id="CDP07326.1"/>
    </source>
</evidence>
<keyword evidence="5" id="KW-1185">Reference proteome</keyword>
<dbReference type="PANTHER" id="PTHR32448">
    <property type="entry name" value="OS08G0158400 PROTEIN"/>
    <property type="match status" value="1"/>
</dbReference>
<evidence type="ECO:0000259" key="3">
    <source>
        <dbReference type="Pfam" id="PF08031"/>
    </source>
</evidence>
<dbReference type="GO" id="GO:0016491">
    <property type="term" value="F:oxidoreductase activity"/>
    <property type="evidence" value="ECO:0007669"/>
    <property type="project" value="InterPro"/>
</dbReference>
<dbReference type="OrthoDB" id="407275at2759"/>
<gene>
    <name evidence="4" type="ORF">GSCOC_T00024558001</name>
</gene>
<dbReference type="PhylomeDB" id="A0A068UFT5"/>
<dbReference type="Gene3D" id="3.30.465.10">
    <property type="match status" value="1"/>
</dbReference>
<keyword evidence="2" id="KW-0274">FAD</keyword>
<dbReference type="Gramene" id="CDP07326">
    <property type="protein sequence ID" value="CDP07326"/>
    <property type="gene ID" value="GSCOC_T00024558001"/>
</dbReference>
<dbReference type="InterPro" id="IPR016169">
    <property type="entry name" value="FAD-bd_PCMH_sub2"/>
</dbReference>
<evidence type="ECO:0000256" key="1">
    <source>
        <dbReference type="ARBA" id="ARBA00022630"/>
    </source>
</evidence>
<name>A0A068UFT5_COFCA</name>
<protein>
    <recommendedName>
        <fullName evidence="3">Berberine/berberine-like domain-containing protein</fullName>
    </recommendedName>
</protein>
<accession>A0A068UFT5</accession>
<keyword evidence="1" id="KW-0285">Flavoprotein</keyword>
<proteinExistence type="predicted"/>